<accession>H5UUY2</accession>
<keyword evidence="3" id="KW-0560">Oxidoreductase</keyword>
<keyword evidence="5" id="KW-1185">Reference proteome</keyword>
<dbReference type="GO" id="GO:0016994">
    <property type="term" value="F:precorrin-6A reductase activity"/>
    <property type="evidence" value="ECO:0007669"/>
    <property type="project" value="InterPro"/>
</dbReference>
<evidence type="ECO:0000256" key="3">
    <source>
        <dbReference type="ARBA" id="ARBA00023002"/>
    </source>
</evidence>
<evidence type="ECO:0000313" key="5">
    <source>
        <dbReference type="Proteomes" id="UP000004367"/>
    </source>
</evidence>
<dbReference type="GO" id="GO:0009236">
    <property type="term" value="P:cobalamin biosynthetic process"/>
    <property type="evidence" value="ECO:0007669"/>
    <property type="project" value="UniProtKB-UniPathway"/>
</dbReference>
<keyword evidence="2" id="KW-0169">Cobalamin biosynthesis</keyword>
<dbReference type="NCBIfam" id="NF005968">
    <property type="entry name" value="PRK08057.1-2"/>
    <property type="match status" value="1"/>
</dbReference>
<organism evidence="4 5">
    <name type="scientific">Mobilicoccus pelagius NBRC 104925</name>
    <dbReference type="NCBI Taxonomy" id="1089455"/>
    <lineage>
        <taxon>Bacteria</taxon>
        <taxon>Bacillati</taxon>
        <taxon>Actinomycetota</taxon>
        <taxon>Actinomycetes</taxon>
        <taxon>Micrococcales</taxon>
        <taxon>Dermatophilaceae</taxon>
        <taxon>Mobilicoccus</taxon>
    </lineage>
</organism>
<gene>
    <name evidence="4" type="primary">cobK</name>
    <name evidence="4" type="ORF">MOPEL_130_01470</name>
</gene>
<evidence type="ECO:0000313" key="4">
    <source>
        <dbReference type="EMBL" id="GAB49540.1"/>
    </source>
</evidence>
<dbReference type="STRING" id="1089455.MOPEL_130_01470"/>
<sequence>MGWAATLAGMAPTRILLLGGTSEGRQLARDLVGLPGVELTSSLAGRVRSPEQLPGEVRIGGFGGVNGLMAHLFAEKVDLVIDATHPFAAEMTHNAAKACSITGVPLVRVDRPAWQPLPGDTWHEVDTLAEAARTADRIGTRLFVTTGRQEASEFAGVKAWCLMRSVEAPEPPLPAHHEILLAKGPFVVPEEVALMRDRRIDCLVTKNSGGGATIAKMSAARELGIPVVLVSRPPLPPGLLTVPDPEAAVDWVARRLVR</sequence>
<dbReference type="AlphaFoldDB" id="H5UUY2"/>
<comment type="caution">
    <text evidence="4">The sequence shown here is derived from an EMBL/GenBank/DDBJ whole genome shotgun (WGS) entry which is preliminary data.</text>
</comment>
<dbReference type="EMBL" id="BAFE01000089">
    <property type="protein sequence ID" value="GAB49540.1"/>
    <property type="molecule type" value="Genomic_DNA"/>
</dbReference>
<protein>
    <submittedName>
        <fullName evidence="4">Precorrin-6X reductase</fullName>
    </submittedName>
</protein>
<dbReference type="eggNOG" id="COG2099">
    <property type="taxonomic scope" value="Bacteria"/>
</dbReference>
<dbReference type="PROSITE" id="PS51014">
    <property type="entry name" value="COBK_CBIJ"/>
    <property type="match status" value="1"/>
</dbReference>
<evidence type="ECO:0000256" key="1">
    <source>
        <dbReference type="ARBA" id="ARBA00004953"/>
    </source>
</evidence>
<dbReference type="Proteomes" id="UP000004367">
    <property type="component" value="Unassembled WGS sequence"/>
</dbReference>
<name>H5UUY2_9MICO</name>
<evidence type="ECO:0000256" key="2">
    <source>
        <dbReference type="ARBA" id="ARBA00022573"/>
    </source>
</evidence>
<dbReference type="NCBIfam" id="TIGR00715">
    <property type="entry name" value="precor6x_red"/>
    <property type="match status" value="1"/>
</dbReference>
<proteinExistence type="predicted"/>
<reference evidence="4 5" key="1">
    <citation type="submission" date="2012-02" db="EMBL/GenBank/DDBJ databases">
        <title>Whole genome shotgun sequence of Mobilicoccus pelagius NBRC 104925.</title>
        <authorList>
            <person name="Yoshida Y."/>
            <person name="Hosoyama A."/>
            <person name="Tsuchikane K."/>
            <person name="Katsumata H."/>
            <person name="Yamazaki S."/>
            <person name="Fujita N."/>
        </authorList>
    </citation>
    <scope>NUCLEOTIDE SEQUENCE [LARGE SCALE GENOMIC DNA]</scope>
    <source>
        <strain evidence="4 5">NBRC 104925</strain>
    </source>
</reference>
<dbReference type="PANTHER" id="PTHR36925">
    <property type="entry name" value="COBALT-PRECORRIN-6A REDUCTASE"/>
    <property type="match status" value="1"/>
</dbReference>
<dbReference type="UniPathway" id="UPA00148"/>
<dbReference type="Pfam" id="PF02571">
    <property type="entry name" value="CbiJ"/>
    <property type="match status" value="1"/>
</dbReference>
<dbReference type="PANTHER" id="PTHR36925:SF1">
    <property type="entry name" value="COBALT-PRECORRIN-6A REDUCTASE"/>
    <property type="match status" value="1"/>
</dbReference>
<comment type="pathway">
    <text evidence="1">Cofactor biosynthesis; adenosylcobalamin biosynthesis.</text>
</comment>
<dbReference type="InterPro" id="IPR003723">
    <property type="entry name" value="Precorrin-6x_reduct"/>
</dbReference>